<comment type="caution">
    <text evidence="1">The sequence shown here is derived from an EMBL/GenBank/DDBJ whole genome shotgun (WGS) entry which is preliminary data.</text>
</comment>
<sequence>MVADDSLTWSGSISPPNGLPMLWGLATDNIKSIVITSENDIQPNKLKIQDNLWLWYAPINTDKLNMPIMMKAYDEKGNILYGEKF</sequence>
<dbReference type="OrthoDB" id="2843110at2"/>
<gene>
    <name evidence="1" type="ORF">FG384_06815</name>
</gene>
<evidence type="ECO:0000313" key="1">
    <source>
        <dbReference type="EMBL" id="TQR20464.1"/>
    </source>
</evidence>
<dbReference type="AlphaFoldDB" id="A0A544TSQ0"/>
<proteinExistence type="predicted"/>
<accession>A0A544TSQ0</accession>
<dbReference type="EMBL" id="VDGI01000005">
    <property type="protein sequence ID" value="TQR20464.1"/>
    <property type="molecule type" value="Genomic_DNA"/>
</dbReference>
<reference evidence="1 2" key="1">
    <citation type="submission" date="2019-06" db="EMBL/GenBank/DDBJ databases">
        <title>Psychrobacillus vulpis sp. nov., a new species isolated from feces of a red fox that inhabits in The Tablas de Daimiel Natural Park, Albacete, Spain.</title>
        <authorList>
            <person name="Rodriguez M."/>
            <person name="Reina J.C."/>
            <person name="Bejar V."/>
            <person name="Llamas I."/>
        </authorList>
    </citation>
    <scope>NUCLEOTIDE SEQUENCE [LARGE SCALE GENOMIC DNA]</scope>
    <source>
        <strain evidence="1 2">Z8</strain>
    </source>
</reference>
<dbReference type="Proteomes" id="UP000316626">
    <property type="component" value="Unassembled WGS sequence"/>
</dbReference>
<dbReference type="RefSeq" id="WP_142641846.1">
    <property type="nucleotide sequence ID" value="NZ_VDGI01000005.1"/>
</dbReference>
<keyword evidence="2" id="KW-1185">Reference proteome</keyword>
<organism evidence="1 2">
    <name type="scientific">Psychrobacillus vulpis</name>
    <dbReference type="NCBI Taxonomy" id="2325572"/>
    <lineage>
        <taxon>Bacteria</taxon>
        <taxon>Bacillati</taxon>
        <taxon>Bacillota</taxon>
        <taxon>Bacilli</taxon>
        <taxon>Bacillales</taxon>
        <taxon>Bacillaceae</taxon>
        <taxon>Psychrobacillus</taxon>
    </lineage>
</organism>
<protein>
    <submittedName>
        <fullName evidence="1">Uncharacterized protein</fullName>
    </submittedName>
</protein>
<evidence type="ECO:0000313" key="2">
    <source>
        <dbReference type="Proteomes" id="UP000316626"/>
    </source>
</evidence>
<name>A0A544TSQ0_9BACI</name>